<evidence type="ECO:0000313" key="2">
    <source>
        <dbReference type="Proteomes" id="UP001235939"/>
    </source>
</evidence>
<evidence type="ECO:0008006" key="3">
    <source>
        <dbReference type="Google" id="ProtNLM"/>
    </source>
</evidence>
<reference evidence="1 2" key="1">
    <citation type="submission" date="2022-01" db="EMBL/GenBank/DDBJ databases">
        <title>A chromosomal length assembly of Cordylochernes scorpioides.</title>
        <authorList>
            <person name="Zeh D."/>
            <person name="Zeh J."/>
        </authorList>
    </citation>
    <scope>NUCLEOTIDE SEQUENCE [LARGE SCALE GENOMIC DNA]</scope>
    <source>
        <strain evidence="1">IN4F17</strain>
        <tissue evidence="1">Whole Body</tissue>
    </source>
</reference>
<dbReference type="Pfam" id="PF01359">
    <property type="entry name" value="Transposase_1"/>
    <property type="match status" value="1"/>
</dbReference>
<dbReference type="InterPro" id="IPR001888">
    <property type="entry name" value="Transposase_1"/>
</dbReference>
<dbReference type="PANTHER" id="PTHR46060">
    <property type="entry name" value="MARINER MOS1 TRANSPOSASE-LIKE PROTEIN"/>
    <property type="match status" value="1"/>
</dbReference>
<accession>A0ABY6KNQ2</accession>
<dbReference type="Gene3D" id="3.30.420.10">
    <property type="entry name" value="Ribonuclease H-like superfamily/Ribonuclease H"/>
    <property type="match status" value="1"/>
</dbReference>
<proteinExistence type="predicted"/>
<dbReference type="PANTHER" id="PTHR46060:SF1">
    <property type="entry name" value="MARINER MOS1 TRANSPOSASE-LIKE PROTEIN"/>
    <property type="match status" value="1"/>
</dbReference>
<sequence length="212" mass="24910">MDNLQQSTREMSARLGPSKDTINRTLYKLRFVSKRPRQDPHDLIIAQSQVASRYLWIVTVDEKWIYLRNLDTRRQWVSCDQEAKPVVKQDRFEHKAMLSVWWIIDVNADLYSEQLSRVYKVLKTQYPALINRNRVLLKHDNAPAHRDRLTTNRIKDLAGIEVLLHPINMKIILSSINSKMYLFLNMNIKIKVASPIKIDVRTKPYLLTVSAN</sequence>
<name>A0ABY6KNQ2_9ARAC</name>
<gene>
    <name evidence="1" type="ORF">LAZ67_6003648</name>
</gene>
<dbReference type="InterPro" id="IPR052709">
    <property type="entry name" value="Transposase-MT_Hybrid"/>
</dbReference>
<protein>
    <recommendedName>
        <fullName evidence="3">Transposase</fullName>
    </recommendedName>
</protein>
<organism evidence="1 2">
    <name type="scientific">Cordylochernes scorpioides</name>
    <dbReference type="NCBI Taxonomy" id="51811"/>
    <lineage>
        <taxon>Eukaryota</taxon>
        <taxon>Metazoa</taxon>
        <taxon>Ecdysozoa</taxon>
        <taxon>Arthropoda</taxon>
        <taxon>Chelicerata</taxon>
        <taxon>Arachnida</taxon>
        <taxon>Pseudoscorpiones</taxon>
        <taxon>Cheliferoidea</taxon>
        <taxon>Chernetidae</taxon>
        <taxon>Cordylochernes</taxon>
    </lineage>
</organism>
<dbReference type="EMBL" id="CP092868">
    <property type="protein sequence ID" value="UYV69452.1"/>
    <property type="molecule type" value="Genomic_DNA"/>
</dbReference>
<dbReference type="Proteomes" id="UP001235939">
    <property type="component" value="Chromosome 06"/>
</dbReference>
<dbReference type="InterPro" id="IPR036397">
    <property type="entry name" value="RNaseH_sf"/>
</dbReference>
<keyword evidence="2" id="KW-1185">Reference proteome</keyword>
<evidence type="ECO:0000313" key="1">
    <source>
        <dbReference type="EMBL" id="UYV69452.1"/>
    </source>
</evidence>